<dbReference type="Proteomes" id="UP000198706">
    <property type="component" value="Unassembled WGS sequence"/>
</dbReference>
<dbReference type="InterPro" id="IPR052894">
    <property type="entry name" value="AsmA-related"/>
</dbReference>
<dbReference type="PANTHER" id="PTHR30441">
    <property type="entry name" value="DUF748 DOMAIN-CONTAINING PROTEIN"/>
    <property type="match status" value="1"/>
</dbReference>
<keyword evidence="2" id="KW-1185">Reference proteome</keyword>
<dbReference type="AlphaFoldDB" id="A0A1G9EFR9"/>
<gene>
    <name evidence="1" type="ORF">SAMN05216186_11046</name>
</gene>
<evidence type="ECO:0000313" key="1">
    <source>
        <dbReference type="EMBL" id="SDK74992.1"/>
    </source>
</evidence>
<dbReference type="PANTHER" id="PTHR30441:SF4">
    <property type="entry name" value="PROTEIN ASMA"/>
    <property type="match status" value="1"/>
</dbReference>
<reference evidence="1 2" key="1">
    <citation type="submission" date="2016-10" db="EMBL/GenBank/DDBJ databases">
        <authorList>
            <person name="de Groot N.N."/>
        </authorList>
    </citation>
    <scope>NUCLEOTIDE SEQUENCE [LARGE SCALE GENOMIC DNA]</scope>
    <source>
        <strain evidence="1 2">JCM 21544</strain>
    </source>
</reference>
<dbReference type="RefSeq" id="WP_084339611.1">
    <property type="nucleotide sequence ID" value="NZ_FNFD01000010.1"/>
</dbReference>
<evidence type="ECO:0008006" key="3">
    <source>
        <dbReference type="Google" id="ProtNLM"/>
    </source>
</evidence>
<dbReference type="EMBL" id="FNFD01000010">
    <property type="protein sequence ID" value="SDK74992.1"/>
    <property type="molecule type" value="Genomic_DNA"/>
</dbReference>
<dbReference type="Pfam" id="PF05359">
    <property type="entry name" value="DUF748"/>
    <property type="match status" value="1"/>
</dbReference>
<accession>A0A1G9EFR9</accession>
<dbReference type="STRING" id="137658.SAMN05216186_11046"/>
<protein>
    <recommendedName>
        <fullName evidence="3">DUF748 domain-containing protein</fullName>
    </recommendedName>
</protein>
<organism evidence="1 2">
    <name type="scientific">Pseudomonas indica</name>
    <dbReference type="NCBI Taxonomy" id="137658"/>
    <lineage>
        <taxon>Bacteria</taxon>
        <taxon>Pseudomonadati</taxon>
        <taxon>Pseudomonadota</taxon>
        <taxon>Gammaproteobacteria</taxon>
        <taxon>Pseudomonadales</taxon>
        <taxon>Pseudomonadaceae</taxon>
        <taxon>Pseudomonas</taxon>
    </lineage>
</organism>
<name>A0A1G9EFR9_9PSED</name>
<dbReference type="GO" id="GO:0005886">
    <property type="term" value="C:plasma membrane"/>
    <property type="evidence" value="ECO:0007669"/>
    <property type="project" value="TreeGrafter"/>
</dbReference>
<sequence length="360" mass="40995">MKRRYRLPILILLSLALLLVLAHLILPYVIRDYLNDKLAVMGDYRGRIEDVDLAWWRGGYRIDGLKIVKIDRDIPVPFLDAPRIDLSISGRALWYDRAVVGRVEFERPELNFVDGGTREESQTGEGVNWRAQLEKLLPITLHELKVVDGQVSFRNFKSDPPVDLKATAINASVYNLTNLDQKGKRVAHLEGRAQVLGQAPLEAEADFKPLSNLEDFQLRLRVTDVDLTRLNDFARAYGRFDFAAGRGDLVIEAEAENNQLSGYIKPLLRHVEVFNWKQDMDNEEKGFLRGLWEALVGGGETILKNQRKDQFATRIELSGNLQQKEISPLQAFLAILHNAFVEAFTPRFERALEKNDTDSG</sequence>
<dbReference type="GO" id="GO:0090313">
    <property type="term" value="P:regulation of protein targeting to membrane"/>
    <property type="evidence" value="ECO:0007669"/>
    <property type="project" value="TreeGrafter"/>
</dbReference>
<dbReference type="InterPro" id="IPR008023">
    <property type="entry name" value="DUF748"/>
</dbReference>
<proteinExistence type="predicted"/>
<evidence type="ECO:0000313" key="2">
    <source>
        <dbReference type="Proteomes" id="UP000198706"/>
    </source>
</evidence>